<evidence type="ECO:0000313" key="1">
    <source>
        <dbReference type="EMBL" id="KAF4745941.1"/>
    </source>
</evidence>
<dbReference type="AlphaFoldDB" id="A0A7J6TM09"/>
<evidence type="ECO:0000313" key="2">
    <source>
        <dbReference type="Proteomes" id="UP000553632"/>
    </source>
</evidence>
<proteinExistence type="predicted"/>
<organism evidence="1 2">
    <name type="scientific">Perkinsus olseni</name>
    <name type="common">Perkinsus atlanticus</name>
    <dbReference type="NCBI Taxonomy" id="32597"/>
    <lineage>
        <taxon>Eukaryota</taxon>
        <taxon>Sar</taxon>
        <taxon>Alveolata</taxon>
        <taxon>Perkinsozoa</taxon>
        <taxon>Perkinsea</taxon>
        <taxon>Perkinsida</taxon>
        <taxon>Perkinsidae</taxon>
        <taxon>Perkinsus</taxon>
    </lineage>
</organism>
<reference evidence="1 2" key="1">
    <citation type="submission" date="2020-04" db="EMBL/GenBank/DDBJ databases">
        <title>Perkinsus olseni comparative genomics.</title>
        <authorList>
            <person name="Bogema D.R."/>
        </authorList>
    </citation>
    <scope>NUCLEOTIDE SEQUENCE [LARGE SCALE GENOMIC DNA]</scope>
    <source>
        <strain evidence="1 2">ATCC PRA-207</strain>
    </source>
</reference>
<gene>
    <name evidence="1" type="ORF">FOZ63_005978</name>
</gene>
<comment type="caution">
    <text evidence="1">The sequence shown here is derived from an EMBL/GenBank/DDBJ whole genome shotgun (WGS) entry which is preliminary data.</text>
</comment>
<accession>A0A7J6TM09</accession>
<protein>
    <submittedName>
        <fullName evidence="1">Uncharacterized protein</fullName>
    </submittedName>
</protein>
<dbReference type="Proteomes" id="UP000553632">
    <property type="component" value="Unassembled WGS sequence"/>
</dbReference>
<sequence length="376" mass="44898">MMRSRCHLAVMEWKLRTCTERIMVRVADRLTPKRCSLEIVFNEWRKWYERRSAASIRRSAVSSLCAHREELAGRQILREWRSLCVRLVLLRKLAEVGGYRHRSAYLRRAFNVLKWGGLRTWRRGLAHFEGAMRSALQRRGRILLFMLLRHSAKENIEQRNLAYLESFRRSSLINTVRLALLRWRKEVVDTRERLRKLEIIFVELTVGGRRCFCAWRDCSRERRRKTRVLDQISRQVDMKARKEEDWLSMSGSEIGKTRRRPSIDTFCEAGMLGLRGCHQRNVHSRTRLLMLSTLSFLSRRAIKREFFRQWCWATLDQKKRNLRTAQSEDTLVVWRVLLMWRMLAWRRILGCRGLEGALVKCKRRRLTAAVYACSTV</sequence>
<dbReference type="EMBL" id="JABANO010009955">
    <property type="protein sequence ID" value="KAF4745941.1"/>
    <property type="molecule type" value="Genomic_DNA"/>
</dbReference>
<keyword evidence="2" id="KW-1185">Reference proteome</keyword>
<name>A0A7J6TM09_PEROL</name>